<evidence type="ECO:0000313" key="1">
    <source>
        <dbReference type="EMBL" id="KAG1801230.1"/>
    </source>
</evidence>
<dbReference type="GeneID" id="64628494"/>
<evidence type="ECO:0000313" key="3">
    <source>
        <dbReference type="Proteomes" id="UP000807769"/>
    </source>
</evidence>
<dbReference type="RefSeq" id="XP_041198566.1">
    <property type="nucleotide sequence ID" value="XM_041334477.1"/>
</dbReference>
<proteinExistence type="predicted"/>
<comment type="caution">
    <text evidence="1">The sequence shown here is derived from an EMBL/GenBank/DDBJ whole genome shotgun (WGS) entry which is preliminary data.</text>
</comment>
<dbReference type="EMBL" id="JABBWG010000097">
    <property type="protein sequence ID" value="KAG1801230.1"/>
    <property type="molecule type" value="Genomic_DNA"/>
</dbReference>
<protein>
    <submittedName>
        <fullName evidence="1">Uncharacterized protein</fullName>
    </submittedName>
</protein>
<reference evidence="1" key="1">
    <citation type="journal article" date="2020" name="New Phytol.">
        <title>Comparative genomics reveals dynamic genome evolution in host specialist ectomycorrhizal fungi.</title>
        <authorList>
            <person name="Lofgren L.A."/>
            <person name="Nguyen N.H."/>
            <person name="Vilgalys R."/>
            <person name="Ruytinx J."/>
            <person name="Liao H.L."/>
            <person name="Branco S."/>
            <person name="Kuo A."/>
            <person name="LaButti K."/>
            <person name="Lipzen A."/>
            <person name="Andreopoulos W."/>
            <person name="Pangilinan J."/>
            <person name="Riley R."/>
            <person name="Hundley H."/>
            <person name="Na H."/>
            <person name="Barry K."/>
            <person name="Grigoriev I.V."/>
            <person name="Stajich J.E."/>
            <person name="Kennedy P.G."/>
        </authorList>
    </citation>
    <scope>NUCLEOTIDE SEQUENCE</scope>
    <source>
        <strain evidence="1">MN1</strain>
    </source>
</reference>
<accession>A0A9P7DRG7</accession>
<dbReference type="AlphaFoldDB" id="A0A9P7DRG7"/>
<sequence length="66" mass="7339">MLPDLSPFLLYPLFSDLQKAAEEGLVIVVNASQYSCDALIVHRDHNPVHISIGITRIEVSELSSEF</sequence>
<dbReference type="EMBL" id="JABBWG010000003">
    <property type="protein sequence ID" value="KAG1824849.1"/>
    <property type="molecule type" value="Genomic_DNA"/>
</dbReference>
<dbReference type="Proteomes" id="UP000807769">
    <property type="component" value="Unassembled WGS sequence"/>
</dbReference>
<name>A0A9P7DRG7_9AGAM</name>
<organism evidence="1 3">
    <name type="scientific">Suillus subaureus</name>
    <dbReference type="NCBI Taxonomy" id="48587"/>
    <lineage>
        <taxon>Eukaryota</taxon>
        <taxon>Fungi</taxon>
        <taxon>Dikarya</taxon>
        <taxon>Basidiomycota</taxon>
        <taxon>Agaricomycotina</taxon>
        <taxon>Agaricomycetes</taxon>
        <taxon>Agaricomycetidae</taxon>
        <taxon>Boletales</taxon>
        <taxon>Suillineae</taxon>
        <taxon>Suillaceae</taxon>
        <taxon>Suillus</taxon>
    </lineage>
</organism>
<evidence type="ECO:0000313" key="2">
    <source>
        <dbReference type="EMBL" id="KAG1824849.1"/>
    </source>
</evidence>
<dbReference type="OrthoDB" id="2692523at2759"/>
<keyword evidence="3" id="KW-1185">Reference proteome</keyword>
<gene>
    <name evidence="2" type="ORF">BJ212DRAFT_1322786</name>
    <name evidence="1" type="ORF">BJ212DRAFT_1399372</name>
</gene>